<dbReference type="Gene3D" id="3.40.50.150">
    <property type="entry name" value="Vaccinia Virus protein VP39"/>
    <property type="match status" value="1"/>
</dbReference>
<dbReference type="SUPFAM" id="SSF53335">
    <property type="entry name" value="S-adenosyl-L-methionine-dependent methyltransferases"/>
    <property type="match status" value="1"/>
</dbReference>
<dbReference type="PANTHER" id="PTHR37524:SF2">
    <property type="entry name" value="RIBOSOMAL RNA METHYLTRANSFERASE FTSJ DOMAIN-CONTAINING PROTEIN"/>
    <property type="match status" value="1"/>
</dbReference>
<evidence type="ECO:0000313" key="2">
    <source>
        <dbReference type="Proteomes" id="UP000318017"/>
    </source>
</evidence>
<gene>
    <name evidence="1" type="ORF">Q31a_23010</name>
</gene>
<dbReference type="AlphaFoldDB" id="A0A518G5X8"/>
<keyword evidence="1" id="KW-0808">Transferase</keyword>
<evidence type="ECO:0000313" key="1">
    <source>
        <dbReference type="EMBL" id="QDV23988.1"/>
    </source>
</evidence>
<name>A0A518G5X8_9BACT</name>
<dbReference type="PANTHER" id="PTHR37524">
    <property type="entry name" value="RIBOSOMAL RNA LARGE SUBUNIT METHYLTRANSFERASE M"/>
    <property type="match status" value="1"/>
</dbReference>
<dbReference type="EMBL" id="CP036298">
    <property type="protein sequence ID" value="QDV23988.1"/>
    <property type="molecule type" value="Genomic_DNA"/>
</dbReference>
<keyword evidence="2" id="KW-1185">Reference proteome</keyword>
<dbReference type="Proteomes" id="UP000318017">
    <property type="component" value="Chromosome"/>
</dbReference>
<dbReference type="KEGG" id="ahel:Q31a_23010"/>
<organism evidence="1 2">
    <name type="scientific">Aureliella helgolandensis</name>
    <dbReference type="NCBI Taxonomy" id="2527968"/>
    <lineage>
        <taxon>Bacteria</taxon>
        <taxon>Pseudomonadati</taxon>
        <taxon>Planctomycetota</taxon>
        <taxon>Planctomycetia</taxon>
        <taxon>Pirellulales</taxon>
        <taxon>Pirellulaceae</taxon>
        <taxon>Aureliella</taxon>
    </lineage>
</organism>
<accession>A0A518G5X8</accession>
<dbReference type="GO" id="GO:0032259">
    <property type="term" value="P:methylation"/>
    <property type="evidence" value="ECO:0007669"/>
    <property type="project" value="UniProtKB-KW"/>
</dbReference>
<dbReference type="InterPro" id="IPR029063">
    <property type="entry name" value="SAM-dependent_MTases_sf"/>
</dbReference>
<reference evidence="1 2" key="1">
    <citation type="submission" date="2019-02" db="EMBL/GenBank/DDBJ databases">
        <title>Deep-cultivation of Planctomycetes and their phenomic and genomic characterization uncovers novel biology.</title>
        <authorList>
            <person name="Wiegand S."/>
            <person name="Jogler M."/>
            <person name="Boedeker C."/>
            <person name="Pinto D."/>
            <person name="Vollmers J."/>
            <person name="Rivas-Marin E."/>
            <person name="Kohn T."/>
            <person name="Peeters S.H."/>
            <person name="Heuer A."/>
            <person name="Rast P."/>
            <person name="Oberbeckmann S."/>
            <person name="Bunk B."/>
            <person name="Jeske O."/>
            <person name="Meyerdierks A."/>
            <person name="Storesund J.E."/>
            <person name="Kallscheuer N."/>
            <person name="Luecker S."/>
            <person name="Lage O.M."/>
            <person name="Pohl T."/>
            <person name="Merkel B.J."/>
            <person name="Hornburger P."/>
            <person name="Mueller R.-W."/>
            <person name="Bruemmer F."/>
            <person name="Labrenz M."/>
            <person name="Spormann A.M."/>
            <person name="Op den Camp H."/>
            <person name="Overmann J."/>
            <person name="Amann R."/>
            <person name="Jetten M.S.M."/>
            <person name="Mascher T."/>
            <person name="Medema M.H."/>
            <person name="Devos D.P."/>
            <person name="Kaster A.-K."/>
            <person name="Ovreas L."/>
            <person name="Rohde M."/>
            <person name="Galperin M.Y."/>
            <person name="Jogler C."/>
        </authorList>
    </citation>
    <scope>NUCLEOTIDE SEQUENCE [LARGE SCALE GENOMIC DNA]</scope>
    <source>
        <strain evidence="1 2">Q31a</strain>
    </source>
</reference>
<dbReference type="GO" id="GO:0008168">
    <property type="term" value="F:methyltransferase activity"/>
    <property type="evidence" value="ECO:0007669"/>
    <property type="project" value="UniProtKB-KW"/>
</dbReference>
<dbReference type="RefSeq" id="WP_145077315.1">
    <property type="nucleotide sequence ID" value="NZ_CP036298.1"/>
</dbReference>
<proteinExistence type="predicted"/>
<dbReference type="OrthoDB" id="5290747at2"/>
<sequence>MTPNHVQEASPPEGRIRQDPFLFVVCQQGVEPTIKQKWAGKNSPLRLAFSRPCFLSFKFSPNAPFVGCEDNQVDEMLERLAADWPVRHCGKALGNVRGQEAGAMIQEALKLAETVRPLSEWGAVHVFQRDSDLPGSSGFEPGPTEVSESVAQLVREALADQPLSKQVNQTVSPQTRVFNILIVEPDQWLIGEHQAQRPQSCWPGGVIEVAPPTEMISRAYLKLGEAVLWSQLPMQPGDKIVEIGSSPGGSCQRLLDLGLFVTGIDPAEMHPMLLEHPRFEHWRGKAVGIRRRMFAKFRWLNADASVAPNYTLDAVEDIVNYKTSRIEGMLLTLKLTSYDLAQYMEQYVARIRSWDFERVEVRQLASNRRECCVVAQRAPGWKPSRTES</sequence>
<protein>
    <submittedName>
        <fullName evidence="1">Putative 23S rRNA ribose 2'-O-ribose methyltransferase</fullName>
    </submittedName>
</protein>
<keyword evidence="1" id="KW-0489">Methyltransferase</keyword>